<dbReference type="InterPro" id="IPR003782">
    <property type="entry name" value="SCO1/SenC"/>
</dbReference>
<dbReference type="Pfam" id="PF02630">
    <property type="entry name" value="SCO1-SenC"/>
    <property type="match status" value="1"/>
</dbReference>
<keyword evidence="2" id="KW-0186">Copper</keyword>
<keyword evidence="2" id="KW-0479">Metal-binding</keyword>
<proteinExistence type="inferred from homology"/>
<feature type="binding site" evidence="2">
    <location>
        <position position="89"/>
    </location>
    <ligand>
        <name>Cu cation</name>
        <dbReference type="ChEBI" id="CHEBI:23378"/>
    </ligand>
</feature>
<evidence type="ECO:0000256" key="1">
    <source>
        <dbReference type="ARBA" id="ARBA00010996"/>
    </source>
</evidence>
<dbReference type="EMBL" id="AOGX02000010">
    <property type="protein sequence ID" value="EOQ90335.1"/>
    <property type="molecule type" value="Genomic_DNA"/>
</dbReference>
<gene>
    <name evidence="4" type="ORF">LEP1GSC202_2193</name>
</gene>
<dbReference type="GO" id="GO:0046872">
    <property type="term" value="F:metal ion binding"/>
    <property type="evidence" value="ECO:0007669"/>
    <property type="project" value="UniProtKB-KW"/>
</dbReference>
<organism evidence="4 5">
    <name type="scientific">Leptospira yanagawae serovar Saopaulo str. Sao Paulo = ATCC 700523</name>
    <dbReference type="NCBI Taxonomy" id="1249483"/>
    <lineage>
        <taxon>Bacteria</taxon>
        <taxon>Pseudomonadati</taxon>
        <taxon>Spirochaetota</taxon>
        <taxon>Spirochaetia</taxon>
        <taxon>Leptospirales</taxon>
        <taxon>Leptospiraceae</taxon>
        <taxon>Leptospira</taxon>
    </lineage>
</organism>
<sequence>MIFMNSKFFISTLILVLGFFSITCDDHNSSSSHHHEHEPLLAASEPASGSLMELKNQWTTEGGKVVSFANWKGKPFLISMFYASCISICPRLVTDLEQVAKKIQSETGIAPNVILVSFDSEIDKPEILKDYKKKMGLGQNWTLLNGKEEDVRMLSVVLGINYKKMASGEFNHSAVITLFDKDGMNVSRMEGIGTNVKELIATYNSLK</sequence>
<reference evidence="4 5" key="1">
    <citation type="submission" date="2013-04" db="EMBL/GenBank/DDBJ databases">
        <authorList>
            <person name="Harkins D.M."/>
            <person name="Durkin A.S."/>
            <person name="Brinkac L.M."/>
            <person name="Haft D.H."/>
            <person name="Selengut J.D."/>
            <person name="Sanka R."/>
            <person name="DePew J."/>
            <person name="Purushe J."/>
            <person name="Hartskeerl R.A."/>
            <person name="Ahmed A."/>
            <person name="van der Linden H."/>
            <person name="Goris M.G.A."/>
            <person name="Vinetz J.M."/>
            <person name="Sutton G.G."/>
            <person name="Nierman W.C."/>
            <person name="Fouts D.E."/>
        </authorList>
    </citation>
    <scope>NUCLEOTIDE SEQUENCE [LARGE SCALE GENOMIC DNA]</scope>
    <source>
        <strain evidence="4 5">Sao Paulo</strain>
    </source>
</reference>
<feature type="binding site" evidence="2">
    <location>
        <position position="85"/>
    </location>
    <ligand>
        <name>Cu cation</name>
        <dbReference type="ChEBI" id="CHEBI:23378"/>
    </ligand>
</feature>
<protein>
    <submittedName>
        <fullName evidence="4">SCO1/SenC</fullName>
    </submittedName>
</protein>
<comment type="caution">
    <text evidence="4">The sequence shown here is derived from an EMBL/GenBank/DDBJ whole genome shotgun (WGS) entry which is preliminary data.</text>
</comment>
<evidence type="ECO:0000313" key="5">
    <source>
        <dbReference type="Proteomes" id="UP000013996"/>
    </source>
</evidence>
<feature type="binding site" evidence="2">
    <location>
        <position position="172"/>
    </location>
    <ligand>
        <name>Cu cation</name>
        <dbReference type="ChEBI" id="CHEBI:23378"/>
    </ligand>
</feature>
<dbReference type="AlphaFoldDB" id="A0A5E8HGD8"/>
<evidence type="ECO:0000256" key="2">
    <source>
        <dbReference type="PIRSR" id="PIRSR603782-1"/>
    </source>
</evidence>
<dbReference type="Proteomes" id="UP000013996">
    <property type="component" value="Unassembled WGS sequence"/>
</dbReference>
<comment type="similarity">
    <text evidence="1">Belongs to the SCO1/2 family.</text>
</comment>
<dbReference type="PANTHER" id="PTHR12151:SF25">
    <property type="entry name" value="LINALOOL DEHYDRATASE_ISOMERASE DOMAIN-CONTAINING PROTEIN"/>
    <property type="match status" value="1"/>
</dbReference>
<evidence type="ECO:0000313" key="4">
    <source>
        <dbReference type="EMBL" id="EOQ90335.1"/>
    </source>
</evidence>
<dbReference type="SUPFAM" id="SSF52833">
    <property type="entry name" value="Thioredoxin-like"/>
    <property type="match status" value="1"/>
</dbReference>
<feature type="disulfide bond" description="Redox-active" evidence="3">
    <location>
        <begin position="85"/>
        <end position="89"/>
    </location>
</feature>
<dbReference type="STRING" id="1249483.LEP1GSC202_2193"/>
<dbReference type="CDD" id="cd02968">
    <property type="entry name" value="SCO"/>
    <property type="match status" value="1"/>
</dbReference>
<evidence type="ECO:0000256" key="3">
    <source>
        <dbReference type="PIRSR" id="PIRSR603782-2"/>
    </source>
</evidence>
<dbReference type="OrthoDB" id="9811998at2"/>
<accession>A0A5E8HGD8</accession>
<name>A0A5E8HGD8_9LEPT</name>
<keyword evidence="3" id="KW-1015">Disulfide bond</keyword>
<dbReference type="InterPro" id="IPR036249">
    <property type="entry name" value="Thioredoxin-like_sf"/>
</dbReference>
<dbReference type="Gene3D" id="3.40.30.10">
    <property type="entry name" value="Glutaredoxin"/>
    <property type="match status" value="1"/>
</dbReference>
<dbReference type="PANTHER" id="PTHR12151">
    <property type="entry name" value="ELECTRON TRANSPORT PROTIN SCO1/SENC FAMILY MEMBER"/>
    <property type="match status" value="1"/>
</dbReference>